<proteinExistence type="predicted"/>
<keyword evidence="1" id="KW-0472">Membrane</keyword>
<feature type="transmembrane region" description="Helical" evidence="1">
    <location>
        <begin position="43"/>
        <end position="61"/>
    </location>
</feature>
<name>A0A1J5QD14_9ZZZZ</name>
<dbReference type="EMBL" id="MLJW01002711">
    <property type="protein sequence ID" value="OIQ73861.1"/>
    <property type="molecule type" value="Genomic_DNA"/>
</dbReference>
<dbReference type="AlphaFoldDB" id="A0A1J5QD14"/>
<comment type="caution">
    <text evidence="3">The sequence shown here is derived from an EMBL/GenBank/DDBJ whole genome shotgun (WGS) entry which is preliminary data.</text>
</comment>
<evidence type="ECO:0000259" key="2">
    <source>
        <dbReference type="Pfam" id="PF07331"/>
    </source>
</evidence>
<evidence type="ECO:0000313" key="3">
    <source>
        <dbReference type="EMBL" id="OIQ73861.1"/>
    </source>
</evidence>
<dbReference type="InterPro" id="IPR009936">
    <property type="entry name" value="DUF1468"/>
</dbReference>
<reference evidence="3" key="1">
    <citation type="submission" date="2016-10" db="EMBL/GenBank/DDBJ databases">
        <title>Sequence of Gallionella enrichment culture.</title>
        <authorList>
            <person name="Poehlein A."/>
            <person name="Muehling M."/>
            <person name="Daniel R."/>
        </authorList>
    </citation>
    <scope>NUCLEOTIDE SEQUENCE</scope>
</reference>
<feature type="transmembrane region" description="Helical" evidence="1">
    <location>
        <begin position="12"/>
        <end position="31"/>
    </location>
</feature>
<feature type="domain" description="DUF1468" evidence="2">
    <location>
        <begin position="13"/>
        <end position="150"/>
    </location>
</feature>
<dbReference type="Pfam" id="PF07331">
    <property type="entry name" value="TctB"/>
    <property type="match status" value="1"/>
</dbReference>
<feature type="transmembrane region" description="Helical" evidence="1">
    <location>
        <begin position="81"/>
        <end position="114"/>
    </location>
</feature>
<keyword evidence="1" id="KW-0812">Transmembrane</keyword>
<protein>
    <submittedName>
        <fullName evidence="3">Tripartite tricarboxylate transporter TctB family protein</fullName>
    </submittedName>
</protein>
<gene>
    <name evidence="3" type="ORF">GALL_445000</name>
</gene>
<sequence>MLEKFTLKRDYYAGGLMLLLGVGAAVTGSGYKFGSLARMGPGFMPVVLGTLLAFLGLLIAGTALGSSEPDEKKFLPDNPQWFGWFCILAGPVLFIILGHYGGMIPAVFACVFVCALGDKTATYKSSLVLASGVTVFGVILFHYLLNIPFPLLRGVYL</sequence>
<feature type="transmembrane region" description="Helical" evidence="1">
    <location>
        <begin position="126"/>
        <end position="145"/>
    </location>
</feature>
<evidence type="ECO:0000256" key="1">
    <source>
        <dbReference type="SAM" id="Phobius"/>
    </source>
</evidence>
<accession>A0A1J5QD14</accession>
<organism evidence="3">
    <name type="scientific">mine drainage metagenome</name>
    <dbReference type="NCBI Taxonomy" id="410659"/>
    <lineage>
        <taxon>unclassified sequences</taxon>
        <taxon>metagenomes</taxon>
        <taxon>ecological metagenomes</taxon>
    </lineage>
</organism>
<keyword evidence="1" id="KW-1133">Transmembrane helix</keyword>